<organism evidence="1">
    <name type="scientific">Ixodes ricinus</name>
    <name type="common">Common tick</name>
    <name type="synonym">Acarus ricinus</name>
    <dbReference type="NCBI Taxonomy" id="34613"/>
    <lineage>
        <taxon>Eukaryota</taxon>
        <taxon>Metazoa</taxon>
        <taxon>Ecdysozoa</taxon>
        <taxon>Arthropoda</taxon>
        <taxon>Chelicerata</taxon>
        <taxon>Arachnida</taxon>
        <taxon>Acari</taxon>
        <taxon>Parasitiformes</taxon>
        <taxon>Ixodida</taxon>
        <taxon>Ixodoidea</taxon>
        <taxon>Ixodidae</taxon>
        <taxon>Ixodinae</taxon>
        <taxon>Ixodes</taxon>
    </lineage>
</organism>
<evidence type="ECO:0000313" key="1">
    <source>
        <dbReference type="EMBL" id="JAA71891.1"/>
    </source>
</evidence>
<reference evidence="1" key="1">
    <citation type="submission" date="2012-12" db="EMBL/GenBank/DDBJ databases">
        <title>Identification and characterization of a phenylalanine ammonia-lyase gene family in Isatis indigotica Fort.</title>
        <authorList>
            <person name="Liu Q."/>
            <person name="Chen J."/>
            <person name="Zhou X."/>
            <person name="Di P."/>
            <person name="Xiao Y."/>
            <person name="Xuan H."/>
            <person name="Zhang L."/>
            <person name="Chen W."/>
        </authorList>
    </citation>
    <scope>NUCLEOTIDE SEQUENCE</scope>
    <source>
        <tissue evidence="1">Salivary gland</tissue>
    </source>
</reference>
<sequence>MAGPPASSCESLLDRLVRVLPTWPGHNLGVCVDMRCLCSSPSVEEDVSSAAAVYPGCLAHEDSRLAMHHLVSTKYKECLMELNRLLVDVALKQGVRLDVSGRLTPELLKKRVLQLRRDGGDAALWLGLVQQVLGVTQAMLSPS</sequence>
<proteinExistence type="evidence at transcript level"/>
<accession>A0A0K8RLC0</accession>
<dbReference type="EMBL" id="GADI01001917">
    <property type="protein sequence ID" value="JAA71891.1"/>
    <property type="molecule type" value="mRNA"/>
</dbReference>
<name>A0A0K8RLC0_IXORI</name>
<protein>
    <submittedName>
        <fullName evidence="1">Uncharacterized protein</fullName>
    </submittedName>
</protein>
<dbReference type="AlphaFoldDB" id="A0A0K8RLC0"/>